<dbReference type="Pfam" id="PF03602">
    <property type="entry name" value="Cons_hypoth95"/>
    <property type="match status" value="1"/>
</dbReference>
<dbReference type="PANTHER" id="PTHR43542:SF1">
    <property type="entry name" value="METHYLTRANSFERASE"/>
    <property type="match status" value="1"/>
</dbReference>
<dbReference type="SUPFAM" id="SSF53335">
    <property type="entry name" value="S-adenosyl-L-methionine-dependent methyltransferases"/>
    <property type="match status" value="1"/>
</dbReference>
<dbReference type="GO" id="GO:0031167">
    <property type="term" value="P:rRNA methylation"/>
    <property type="evidence" value="ECO:0007669"/>
    <property type="project" value="InterPro"/>
</dbReference>
<protein>
    <submittedName>
        <fullName evidence="3">16S rRNA (Guanine(966)-N(2))-methyltransferase RsmD</fullName>
    </submittedName>
</protein>
<evidence type="ECO:0000313" key="4">
    <source>
        <dbReference type="Proteomes" id="UP000319836"/>
    </source>
</evidence>
<keyword evidence="1 3" id="KW-0489">Methyltransferase</keyword>
<sequence length="98" mass="10623">MRVIAGEFGGRRLTAPRGRATRPTSDRVREALFMALEPLAGLAVVDLFAGSGALGIEALSRGARRVDFVEPEVAARRALERNLTELGVTPRANVWPLR</sequence>
<accession>A0A538UBF7</accession>
<dbReference type="Proteomes" id="UP000319836">
    <property type="component" value="Unassembled WGS sequence"/>
</dbReference>
<name>A0A538UBF7_UNCEI</name>
<evidence type="ECO:0000313" key="3">
    <source>
        <dbReference type="EMBL" id="TMQ73242.1"/>
    </source>
</evidence>
<dbReference type="AlphaFoldDB" id="A0A538UBF7"/>
<organism evidence="3 4">
    <name type="scientific">Eiseniibacteriota bacterium</name>
    <dbReference type="NCBI Taxonomy" id="2212470"/>
    <lineage>
        <taxon>Bacteria</taxon>
        <taxon>Candidatus Eiseniibacteriota</taxon>
    </lineage>
</organism>
<dbReference type="Gene3D" id="3.40.50.150">
    <property type="entry name" value="Vaccinia Virus protein VP39"/>
    <property type="match status" value="1"/>
</dbReference>
<reference evidence="3 4" key="1">
    <citation type="journal article" date="2019" name="Nat. Microbiol.">
        <title>Mediterranean grassland soil C-N compound turnover is dependent on rainfall and depth, and is mediated by genomically divergent microorganisms.</title>
        <authorList>
            <person name="Diamond S."/>
            <person name="Andeer P.F."/>
            <person name="Li Z."/>
            <person name="Crits-Christoph A."/>
            <person name="Burstein D."/>
            <person name="Anantharaman K."/>
            <person name="Lane K.R."/>
            <person name="Thomas B.C."/>
            <person name="Pan C."/>
            <person name="Northen T.R."/>
            <person name="Banfield J.F."/>
        </authorList>
    </citation>
    <scope>NUCLEOTIDE SEQUENCE [LARGE SCALE GENOMIC DNA]</scope>
    <source>
        <strain evidence="3">WS_10</strain>
    </source>
</reference>
<dbReference type="PANTHER" id="PTHR43542">
    <property type="entry name" value="METHYLTRANSFERASE"/>
    <property type="match status" value="1"/>
</dbReference>
<evidence type="ECO:0000256" key="2">
    <source>
        <dbReference type="ARBA" id="ARBA00022679"/>
    </source>
</evidence>
<proteinExistence type="predicted"/>
<dbReference type="InterPro" id="IPR029063">
    <property type="entry name" value="SAM-dependent_MTases_sf"/>
</dbReference>
<dbReference type="GO" id="GO:0008168">
    <property type="term" value="F:methyltransferase activity"/>
    <property type="evidence" value="ECO:0007669"/>
    <property type="project" value="UniProtKB-KW"/>
</dbReference>
<dbReference type="InterPro" id="IPR004398">
    <property type="entry name" value="RNA_MeTrfase_RsmD"/>
</dbReference>
<keyword evidence="2 3" id="KW-0808">Transferase</keyword>
<comment type="caution">
    <text evidence="3">The sequence shown here is derived from an EMBL/GenBank/DDBJ whole genome shotgun (WGS) entry which is preliminary data.</text>
</comment>
<evidence type="ECO:0000256" key="1">
    <source>
        <dbReference type="ARBA" id="ARBA00022603"/>
    </source>
</evidence>
<dbReference type="EMBL" id="VBPA01000015">
    <property type="protein sequence ID" value="TMQ73242.1"/>
    <property type="molecule type" value="Genomic_DNA"/>
</dbReference>
<feature type="non-terminal residue" evidence="3">
    <location>
        <position position="98"/>
    </location>
</feature>
<gene>
    <name evidence="3" type="ORF">E6K80_00585</name>
</gene>